<evidence type="ECO:0000256" key="12">
    <source>
        <dbReference type="ARBA" id="ARBA00042244"/>
    </source>
</evidence>
<comment type="similarity">
    <text evidence="3">Belongs to the CD36 family.</text>
</comment>
<keyword evidence="7 13" id="KW-0472">Membrane</keyword>
<evidence type="ECO:0000256" key="4">
    <source>
        <dbReference type="ARBA" id="ARBA00022475"/>
    </source>
</evidence>
<evidence type="ECO:0000256" key="9">
    <source>
        <dbReference type="ARBA" id="ARBA00023170"/>
    </source>
</evidence>
<evidence type="ECO:0000256" key="11">
    <source>
        <dbReference type="ARBA" id="ARBA00040821"/>
    </source>
</evidence>
<evidence type="ECO:0000313" key="14">
    <source>
        <dbReference type="Proteomes" id="UP000192223"/>
    </source>
</evidence>
<dbReference type="PRINTS" id="PR01609">
    <property type="entry name" value="CD36FAMILY"/>
</dbReference>
<comment type="subcellular location">
    <subcellularLocation>
        <location evidence="2">Cell membrane</location>
        <topology evidence="2">Multi-pass membrane protein</topology>
    </subcellularLocation>
    <subcellularLocation>
        <location evidence="1">Membrane</location>
        <location evidence="1">Caveola</location>
        <topology evidence="1">Multi-pass membrane protein</topology>
    </subcellularLocation>
</comment>
<accession>A0A1W4X6N5</accession>
<evidence type="ECO:0000256" key="1">
    <source>
        <dbReference type="ARBA" id="ARBA00004189"/>
    </source>
</evidence>
<evidence type="ECO:0000313" key="15">
    <source>
        <dbReference type="RefSeq" id="XP_018328053.1"/>
    </source>
</evidence>
<evidence type="ECO:0000256" key="6">
    <source>
        <dbReference type="ARBA" id="ARBA00022989"/>
    </source>
</evidence>
<evidence type="ECO:0000256" key="7">
    <source>
        <dbReference type="ARBA" id="ARBA00023136"/>
    </source>
</evidence>
<reference evidence="15" key="1">
    <citation type="submission" date="2025-08" db="UniProtKB">
        <authorList>
            <consortium name="RefSeq"/>
        </authorList>
    </citation>
    <scope>IDENTIFICATION</scope>
    <source>
        <tissue evidence="15">Entire body</tissue>
    </source>
</reference>
<dbReference type="Pfam" id="PF01130">
    <property type="entry name" value="CD36"/>
    <property type="match status" value="1"/>
</dbReference>
<dbReference type="GO" id="GO:0005044">
    <property type="term" value="F:scavenger receptor activity"/>
    <property type="evidence" value="ECO:0007669"/>
    <property type="project" value="TreeGrafter"/>
</dbReference>
<dbReference type="OrthoDB" id="18585at2759"/>
<dbReference type="InParanoid" id="A0A1W4X6N5"/>
<evidence type="ECO:0000256" key="5">
    <source>
        <dbReference type="ARBA" id="ARBA00022692"/>
    </source>
</evidence>
<dbReference type="PANTHER" id="PTHR11923">
    <property type="entry name" value="SCAVENGER RECEPTOR CLASS B TYPE-1 SR-B1"/>
    <property type="match status" value="1"/>
</dbReference>
<sequence>MAKIYPSLDYLREVHNNSPPSNLETNCGQIFSKTPAITKEFLDIIELKDIAPKKTNICGYVLKTRRIWVLSGLFLLFLSSLTGSIVMWFTGTFDRAVLSNFVLSNNTLAYENWKMPPVRPLLKIHLFNYTNVDAYGNGIANKFKVQDVGPFVYEETLEKVNVRFHQDSTVSYQEKRSYKFRPDLSSRKTTSILTVPNLPMLGAVSVNRFSYYMVRLSLATVFNGIGVRPFINLPAHKFIWGYEDILYTLAKTVMPLEDDVPVGNFGLMMARNGTSNDIITVNTGENGMSKLNYVNSYNGQGSLPHWHGKRCNKIEGSDGSFFPPYSVRNKRPLYIYKKEMCRRLPLIYDKEVNVFKGRIPAYRYVLPKDIFDLDAEENKCFCQSNDECPPRGVFNVSACAFGAPFFISLPHFYNADPVLMKNIEGLQPDPEKHDSFLNLHKLGFPMVGVSRFQLNVLVRKPFGISHMDMFPEEMYLPVAWIEMSISEEEISDDLMDLINTLTFTIPNTESALKYGSVLTVLVTFFAILIVLRNQWLEQREELRISSSY</sequence>
<keyword evidence="6 13" id="KW-1133">Transmembrane helix</keyword>
<keyword evidence="4" id="KW-1003">Cell membrane</keyword>
<evidence type="ECO:0000256" key="13">
    <source>
        <dbReference type="SAM" id="Phobius"/>
    </source>
</evidence>
<keyword evidence="5 13" id="KW-0812">Transmembrane</keyword>
<proteinExistence type="inferred from homology"/>
<dbReference type="KEGG" id="apln:108738930"/>
<name>A0A1W4X6N5_AGRPL</name>
<evidence type="ECO:0000256" key="10">
    <source>
        <dbReference type="ARBA" id="ARBA00023180"/>
    </source>
</evidence>
<dbReference type="FunCoup" id="A0A1W4X6N5">
    <property type="interactions" value="109"/>
</dbReference>
<dbReference type="PANTHER" id="PTHR11923:SF110">
    <property type="entry name" value="SCAVENGER RECEPTOR CLASS B MEMBER 1"/>
    <property type="match status" value="1"/>
</dbReference>
<gene>
    <name evidence="15" type="primary">LOC108738930</name>
</gene>
<feature type="transmembrane region" description="Helical" evidence="13">
    <location>
        <begin position="67"/>
        <end position="89"/>
    </location>
</feature>
<dbReference type="STRING" id="224129.A0A1W4X6N5"/>
<evidence type="ECO:0000256" key="2">
    <source>
        <dbReference type="ARBA" id="ARBA00004651"/>
    </source>
</evidence>
<dbReference type="InterPro" id="IPR002159">
    <property type="entry name" value="CD36_fam"/>
</dbReference>
<evidence type="ECO:0000256" key="3">
    <source>
        <dbReference type="ARBA" id="ARBA00010532"/>
    </source>
</evidence>
<dbReference type="RefSeq" id="XP_018328053.1">
    <property type="nucleotide sequence ID" value="XM_018472551.2"/>
</dbReference>
<dbReference type="Proteomes" id="UP000192223">
    <property type="component" value="Unplaced"/>
</dbReference>
<keyword evidence="8" id="KW-1015">Disulfide bond</keyword>
<keyword evidence="9" id="KW-0675">Receptor</keyword>
<keyword evidence="10" id="KW-0325">Glycoprotein</keyword>
<dbReference type="GO" id="GO:0005901">
    <property type="term" value="C:caveola"/>
    <property type="evidence" value="ECO:0007669"/>
    <property type="project" value="UniProtKB-SubCell"/>
</dbReference>
<protein>
    <recommendedName>
        <fullName evidence="11">Scavenger receptor class B member 1</fullName>
    </recommendedName>
    <alternativeName>
        <fullName evidence="12">SR-BI</fullName>
    </alternativeName>
</protein>
<evidence type="ECO:0000256" key="8">
    <source>
        <dbReference type="ARBA" id="ARBA00023157"/>
    </source>
</evidence>
<dbReference type="GO" id="GO:0005737">
    <property type="term" value="C:cytoplasm"/>
    <property type="evidence" value="ECO:0007669"/>
    <property type="project" value="TreeGrafter"/>
</dbReference>
<dbReference type="AlphaFoldDB" id="A0A1W4X6N5"/>
<dbReference type="GeneID" id="108738930"/>
<organism evidence="14 15">
    <name type="scientific">Agrilus planipennis</name>
    <name type="common">Emerald ash borer</name>
    <name type="synonym">Agrilus marcopoli</name>
    <dbReference type="NCBI Taxonomy" id="224129"/>
    <lineage>
        <taxon>Eukaryota</taxon>
        <taxon>Metazoa</taxon>
        <taxon>Ecdysozoa</taxon>
        <taxon>Arthropoda</taxon>
        <taxon>Hexapoda</taxon>
        <taxon>Insecta</taxon>
        <taxon>Pterygota</taxon>
        <taxon>Neoptera</taxon>
        <taxon>Endopterygota</taxon>
        <taxon>Coleoptera</taxon>
        <taxon>Polyphaga</taxon>
        <taxon>Elateriformia</taxon>
        <taxon>Buprestoidea</taxon>
        <taxon>Buprestidae</taxon>
        <taxon>Agrilinae</taxon>
        <taxon>Agrilus</taxon>
    </lineage>
</organism>
<keyword evidence="14" id="KW-1185">Reference proteome</keyword>
<feature type="transmembrane region" description="Helical" evidence="13">
    <location>
        <begin position="511"/>
        <end position="531"/>
    </location>
</feature>